<dbReference type="EMBL" id="CAAE01014577">
    <property type="protein sequence ID" value="CAF99441.1"/>
    <property type="molecule type" value="Genomic_DNA"/>
</dbReference>
<gene>
    <name evidence="2" type="ORF">GSTENG00017518001</name>
</gene>
<feature type="signal peptide" evidence="1">
    <location>
        <begin position="1"/>
        <end position="22"/>
    </location>
</feature>
<reference evidence="2" key="2">
    <citation type="submission" date="2004-02" db="EMBL/GenBank/DDBJ databases">
        <authorList>
            <consortium name="Genoscope"/>
            <consortium name="Whitehead Institute Centre for Genome Research"/>
        </authorList>
    </citation>
    <scope>NUCLEOTIDE SEQUENCE</scope>
</reference>
<name>Q4SIU1_TETNG</name>
<feature type="chain" id="PRO_5004243255" evidence="1">
    <location>
        <begin position="23"/>
        <end position="48"/>
    </location>
</feature>
<proteinExistence type="predicted"/>
<evidence type="ECO:0000256" key="1">
    <source>
        <dbReference type="SAM" id="SignalP"/>
    </source>
</evidence>
<accession>Q4SIU1</accession>
<protein>
    <submittedName>
        <fullName evidence="2">(spotted green pufferfish) hypothetical protein</fullName>
    </submittedName>
</protein>
<dbReference type="KEGG" id="tng:GSTEN00017518G001"/>
<reference evidence="2" key="1">
    <citation type="journal article" date="2004" name="Nature">
        <title>Genome duplication in the teleost fish Tetraodon nigroviridis reveals the early vertebrate proto-karyotype.</title>
        <authorList>
            <person name="Jaillon O."/>
            <person name="Aury J.-M."/>
            <person name="Brunet F."/>
            <person name="Petit J.-L."/>
            <person name="Stange-Thomann N."/>
            <person name="Mauceli E."/>
            <person name="Bouneau L."/>
            <person name="Fischer C."/>
            <person name="Ozouf-Costaz C."/>
            <person name="Bernot A."/>
            <person name="Nicaud S."/>
            <person name="Jaffe D."/>
            <person name="Fisher S."/>
            <person name="Lutfalla G."/>
            <person name="Dossat C."/>
            <person name="Segurens B."/>
            <person name="Dasilva C."/>
            <person name="Salanoubat M."/>
            <person name="Levy M."/>
            <person name="Boudet N."/>
            <person name="Castellano S."/>
            <person name="Anthouard V."/>
            <person name="Jubin C."/>
            <person name="Castelli V."/>
            <person name="Katinka M."/>
            <person name="Vacherie B."/>
            <person name="Biemont C."/>
            <person name="Skalli Z."/>
            <person name="Cattolico L."/>
            <person name="Poulain J."/>
            <person name="De Berardinis V."/>
            <person name="Cruaud C."/>
            <person name="Duprat S."/>
            <person name="Brottier P."/>
            <person name="Coutanceau J.-P."/>
            <person name="Gouzy J."/>
            <person name="Parra G."/>
            <person name="Lardier G."/>
            <person name="Chapple C."/>
            <person name="McKernan K.J."/>
            <person name="McEwan P."/>
            <person name="Bosak S."/>
            <person name="Kellis M."/>
            <person name="Volff J.-N."/>
            <person name="Guigo R."/>
            <person name="Zody M.C."/>
            <person name="Mesirov J."/>
            <person name="Lindblad-Toh K."/>
            <person name="Birren B."/>
            <person name="Nusbaum C."/>
            <person name="Kahn D."/>
            <person name="Robinson-Rechavi M."/>
            <person name="Laudet V."/>
            <person name="Schachter V."/>
            <person name="Quetier F."/>
            <person name="Saurin W."/>
            <person name="Scarpelli C."/>
            <person name="Wincker P."/>
            <person name="Lander E.S."/>
            <person name="Weissenbach J."/>
            <person name="Roest Crollius H."/>
        </authorList>
    </citation>
    <scope>NUCLEOTIDE SEQUENCE [LARGE SCALE GENOMIC DNA]</scope>
</reference>
<sequence length="48" mass="5227">MATLSAWLKTWVILQTLCLALAQVVSERGKTRPVLFWSSAGIKAPGKV</sequence>
<keyword evidence="1" id="KW-0732">Signal</keyword>
<evidence type="ECO:0000313" key="2">
    <source>
        <dbReference type="EMBL" id="CAF99441.1"/>
    </source>
</evidence>
<comment type="caution">
    <text evidence="2">The sequence shown here is derived from an EMBL/GenBank/DDBJ whole genome shotgun (WGS) entry which is preliminary data.</text>
</comment>
<dbReference type="AlphaFoldDB" id="Q4SIU1"/>
<organism evidence="2">
    <name type="scientific">Tetraodon nigroviridis</name>
    <name type="common">Spotted green pufferfish</name>
    <name type="synonym">Chelonodon nigroviridis</name>
    <dbReference type="NCBI Taxonomy" id="99883"/>
    <lineage>
        <taxon>Eukaryota</taxon>
        <taxon>Metazoa</taxon>
        <taxon>Chordata</taxon>
        <taxon>Craniata</taxon>
        <taxon>Vertebrata</taxon>
        <taxon>Euteleostomi</taxon>
        <taxon>Actinopterygii</taxon>
        <taxon>Neopterygii</taxon>
        <taxon>Teleostei</taxon>
        <taxon>Neoteleostei</taxon>
        <taxon>Acanthomorphata</taxon>
        <taxon>Eupercaria</taxon>
        <taxon>Tetraodontiformes</taxon>
        <taxon>Tetradontoidea</taxon>
        <taxon>Tetraodontidae</taxon>
        <taxon>Tetraodon</taxon>
    </lineage>
</organism>